<evidence type="ECO:0000313" key="3">
    <source>
        <dbReference type="EMBL" id="ABS05974.1"/>
    </source>
</evidence>
<geneLocation type="plasmid" evidence="3 4">
    <name>pKRAD01</name>
</geneLocation>
<feature type="region of interest" description="Disordered" evidence="1">
    <location>
        <begin position="110"/>
        <end position="185"/>
    </location>
</feature>
<keyword evidence="4" id="KW-1185">Reference proteome</keyword>
<dbReference type="EMBL" id="CP000751">
    <property type="protein sequence ID" value="ABS05974.1"/>
    <property type="molecule type" value="Genomic_DNA"/>
</dbReference>
<keyword evidence="2" id="KW-1133">Transmembrane helix</keyword>
<feature type="transmembrane region" description="Helical" evidence="2">
    <location>
        <begin position="48"/>
        <end position="69"/>
    </location>
</feature>
<protein>
    <submittedName>
        <fullName evidence="3">Uncharacterized protein</fullName>
    </submittedName>
</protein>
<keyword evidence="3" id="KW-0614">Plasmid</keyword>
<evidence type="ECO:0000256" key="1">
    <source>
        <dbReference type="SAM" id="MobiDB-lite"/>
    </source>
</evidence>
<dbReference type="Proteomes" id="UP000001116">
    <property type="component" value="Plasmid pKRAD01"/>
</dbReference>
<proteinExistence type="predicted"/>
<dbReference type="AlphaFoldDB" id="A6WGN5"/>
<sequence>MPRTTRATTAARINLRINARRATTDGLTSFATLALLPLLAPAKPGERALLLLAAVPAAAIFGYLAGYAAGSATDLNVAQQNLQQRAAQLQAAHRSASTTAQPSAPVIRLISEPIPPSGSSSPVGRGHLAGLARPPAQQQHEQQHGLHLVPTPTREATSPAAEAPTSGTGNSSPHLSLIITQHPAS</sequence>
<dbReference type="KEGG" id="kra:Krad_4515"/>
<dbReference type="HOGENOM" id="CLU_1592380_0_0_11"/>
<gene>
    <name evidence="3" type="ordered locus">Krad_4515</name>
</gene>
<reference evidence="4" key="1">
    <citation type="journal article" date="2008" name="PLoS ONE">
        <title>Survival in nuclear waste, extreme resistance, and potential applications gleaned from the genome sequence of Kineococcus radiotolerans SRS30216.</title>
        <authorList>
            <person name="Bagwell C.E."/>
            <person name="Bhat S."/>
            <person name="Hawkins G.M."/>
            <person name="Smith B.W."/>
            <person name="Biswas T."/>
            <person name="Hoover T.R."/>
            <person name="Saunders E."/>
            <person name="Han C.S."/>
            <person name="Tsodikov O.V."/>
            <person name="Shimkets L.J."/>
        </authorList>
    </citation>
    <scope>NUCLEOTIDE SEQUENCE [LARGE SCALE GENOMIC DNA]</scope>
    <source>
        <strain evidence="4">ATCC BAA-149 / DSM 14245 / SRS30216</strain>
    </source>
</reference>
<accession>A6WGN5</accession>
<keyword evidence="2" id="KW-0812">Transmembrane</keyword>
<evidence type="ECO:0000256" key="2">
    <source>
        <dbReference type="SAM" id="Phobius"/>
    </source>
</evidence>
<feature type="compositionally biased region" description="Polar residues" evidence="1">
    <location>
        <begin position="165"/>
        <end position="185"/>
    </location>
</feature>
<name>A6WGN5_KINRD</name>
<evidence type="ECO:0000313" key="4">
    <source>
        <dbReference type="Proteomes" id="UP000001116"/>
    </source>
</evidence>
<organism evidence="3 4">
    <name type="scientific">Kineococcus radiotolerans (strain ATCC BAA-149 / DSM 14245 / SRS30216)</name>
    <dbReference type="NCBI Taxonomy" id="266940"/>
    <lineage>
        <taxon>Bacteria</taxon>
        <taxon>Bacillati</taxon>
        <taxon>Actinomycetota</taxon>
        <taxon>Actinomycetes</taxon>
        <taxon>Kineosporiales</taxon>
        <taxon>Kineosporiaceae</taxon>
        <taxon>Kineococcus</taxon>
    </lineage>
</organism>
<keyword evidence="2" id="KW-0472">Membrane</keyword>
<dbReference type="RefSeq" id="WP_012002048.1">
    <property type="nucleotide sequence ID" value="NC_009806.1"/>
</dbReference>